<name>A0A1M7UPC4_9FIRM</name>
<dbReference type="AlphaFoldDB" id="A0A1M7UPC4"/>
<sequence length="128" mass="14476">MSNIPTIKLKSIVIDCPDIQALADFYIRMLGWEKDYVEEGEFLDIRPPLGGPKIAFQTNTDYVPPVWPEEPNAQQQMLHIDFAVQSKEAMERAVKHAISCGATKAATQYSDEWTVMFDPVGHPFCFVV</sequence>
<dbReference type="InterPro" id="IPR029068">
    <property type="entry name" value="Glyas_Bleomycin-R_OHBP_Dase"/>
</dbReference>
<dbReference type="STRING" id="1121395.SAMN02745215_04283"/>
<keyword evidence="3" id="KW-1185">Reference proteome</keyword>
<protein>
    <submittedName>
        <fullName evidence="2">Catechol 2,3-dioxygenase</fullName>
    </submittedName>
</protein>
<keyword evidence="2" id="KW-0560">Oxidoreductase</keyword>
<evidence type="ECO:0000313" key="3">
    <source>
        <dbReference type="Proteomes" id="UP000184010"/>
    </source>
</evidence>
<feature type="domain" description="Glyoxalase-like" evidence="1">
    <location>
        <begin position="11"/>
        <end position="127"/>
    </location>
</feature>
<evidence type="ECO:0000313" key="2">
    <source>
        <dbReference type="EMBL" id="SHN84804.1"/>
    </source>
</evidence>
<accession>A0A1M7UPC4</accession>
<dbReference type="RefSeq" id="WP_072774475.1">
    <property type="nucleotide sequence ID" value="NZ_FRDN01000015.1"/>
</dbReference>
<dbReference type="SUPFAM" id="SSF54593">
    <property type="entry name" value="Glyoxalase/Bleomycin resistance protein/Dihydroxybiphenyl dioxygenase"/>
    <property type="match status" value="1"/>
</dbReference>
<keyword evidence="2" id="KW-0223">Dioxygenase</keyword>
<dbReference type="PANTHER" id="PTHR35908">
    <property type="entry name" value="HYPOTHETICAL FUSION PROTEIN"/>
    <property type="match status" value="1"/>
</dbReference>
<dbReference type="PANTHER" id="PTHR35908:SF1">
    <property type="entry name" value="CONSERVED PROTEIN"/>
    <property type="match status" value="1"/>
</dbReference>
<reference evidence="3" key="1">
    <citation type="submission" date="2016-12" db="EMBL/GenBank/DDBJ databases">
        <authorList>
            <person name="Varghese N."/>
            <person name="Submissions S."/>
        </authorList>
    </citation>
    <scope>NUCLEOTIDE SEQUENCE [LARGE SCALE GENOMIC DNA]</scope>
    <source>
        <strain evidence="3">DSM 11544</strain>
    </source>
</reference>
<organism evidence="2 3">
    <name type="scientific">Desulfitobacterium chlororespirans DSM 11544</name>
    <dbReference type="NCBI Taxonomy" id="1121395"/>
    <lineage>
        <taxon>Bacteria</taxon>
        <taxon>Bacillati</taxon>
        <taxon>Bacillota</taxon>
        <taxon>Clostridia</taxon>
        <taxon>Eubacteriales</taxon>
        <taxon>Desulfitobacteriaceae</taxon>
        <taxon>Desulfitobacterium</taxon>
    </lineage>
</organism>
<dbReference type="Proteomes" id="UP000184010">
    <property type="component" value="Unassembled WGS sequence"/>
</dbReference>
<gene>
    <name evidence="2" type="ORF">SAMN02745215_04283</name>
</gene>
<dbReference type="GO" id="GO:0051213">
    <property type="term" value="F:dioxygenase activity"/>
    <property type="evidence" value="ECO:0007669"/>
    <property type="project" value="UniProtKB-KW"/>
</dbReference>
<evidence type="ECO:0000259" key="1">
    <source>
        <dbReference type="Pfam" id="PF18029"/>
    </source>
</evidence>
<dbReference type="Pfam" id="PF18029">
    <property type="entry name" value="Glyoxalase_6"/>
    <property type="match status" value="1"/>
</dbReference>
<proteinExistence type="predicted"/>
<dbReference type="EMBL" id="FRDN01000015">
    <property type="protein sequence ID" value="SHN84804.1"/>
    <property type="molecule type" value="Genomic_DNA"/>
</dbReference>
<dbReference type="InterPro" id="IPR041581">
    <property type="entry name" value="Glyoxalase_6"/>
</dbReference>
<dbReference type="Gene3D" id="3.10.180.10">
    <property type="entry name" value="2,3-Dihydroxybiphenyl 1,2-Dioxygenase, domain 1"/>
    <property type="match status" value="1"/>
</dbReference>